<proteinExistence type="predicted"/>
<keyword evidence="3 5" id="KW-1133">Transmembrane helix</keyword>
<feature type="transmembrane region" description="Helical" evidence="5">
    <location>
        <begin position="6"/>
        <end position="30"/>
    </location>
</feature>
<sequence>MLDTKYIGLAMAIGGSFAIGTSSVITKMGLTASADGTSATENMSFLRNPMWWAGTSALVVGEVANFGAYTFAPPIMVTPLGALSVIVGAIFASFLLNEQLGHLGRVGCAMCILGSSIIVLHAPGDQDLETVTEFLEYAVEPGFLLYCFTVCVFSLVMAYAVAPKHGRTNPLVYISIASLVGSVSVMFVKGFGVALKLTFAGHNQFIYPSTYLFGVISVVCIVIQLNYANKALDLFSVNLVNPIYYVGFCTATVVASLILFKGLNTTSVTDTLSLLTGFVVTFLGVHILNLAMLDPDSLADSLAVPDSAPALPLDGGSPWAQQARAPGHTIGHARRASLTGLRTPLFGAFPREGGIGLGTGDVRLELLEEDEEENEFRRGGQLLPSAWSTRTSVRPPNIRISPRPV</sequence>
<feature type="transmembrane region" description="Helical" evidence="5">
    <location>
        <begin position="272"/>
        <end position="293"/>
    </location>
</feature>
<evidence type="ECO:0000313" key="6">
    <source>
        <dbReference type="EMBL" id="KAF7362912.1"/>
    </source>
</evidence>
<dbReference type="GO" id="GO:0015095">
    <property type="term" value="F:magnesium ion transmembrane transporter activity"/>
    <property type="evidence" value="ECO:0007669"/>
    <property type="project" value="InterPro"/>
</dbReference>
<keyword evidence="7" id="KW-1185">Reference proteome</keyword>
<feature type="transmembrane region" description="Helical" evidence="5">
    <location>
        <begin position="143"/>
        <end position="162"/>
    </location>
</feature>
<gene>
    <name evidence="6" type="ORF">MVEN_00642100</name>
</gene>
<dbReference type="SUPFAM" id="SSF103481">
    <property type="entry name" value="Multidrug resistance efflux transporter EmrE"/>
    <property type="match status" value="1"/>
</dbReference>
<dbReference type="PANTHER" id="PTHR12570:SF85">
    <property type="entry name" value="DUF803 DOMAIN MEMBRANE PROTEIN (AFU_ORTHOLOGUE AFUA_1G15880)"/>
    <property type="match status" value="1"/>
</dbReference>
<dbReference type="InterPro" id="IPR037185">
    <property type="entry name" value="EmrE-like"/>
</dbReference>
<accession>A0A8H6YPS4</accession>
<evidence type="ECO:0000256" key="1">
    <source>
        <dbReference type="ARBA" id="ARBA00004141"/>
    </source>
</evidence>
<feature type="transmembrane region" description="Helical" evidence="5">
    <location>
        <begin position="171"/>
        <end position="193"/>
    </location>
</feature>
<name>A0A8H6YPS4_9AGAR</name>
<dbReference type="AlphaFoldDB" id="A0A8H6YPS4"/>
<comment type="caution">
    <text evidence="6">The sequence shown here is derived from an EMBL/GenBank/DDBJ whole genome shotgun (WGS) entry which is preliminary data.</text>
</comment>
<evidence type="ECO:0000256" key="3">
    <source>
        <dbReference type="ARBA" id="ARBA00022989"/>
    </source>
</evidence>
<dbReference type="InterPro" id="IPR008521">
    <property type="entry name" value="Mg_trans_NIPA"/>
</dbReference>
<keyword evidence="2 5" id="KW-0812">Transmembrane</keyword>
<evidence type="ECO:0000256" key="2">
    <source>
        <dbReference type="ARBA" id="ARBA00022692"/>
    </source>
</evidence>
<reference evidence="6" key="1">
    <citation type="submission" date="2020-05" db="EMBL/GenBank/DDBJ databases">
        <title>Mycena genomes resolve the evolution of fungal bioluminescence.</title>
        <authorList>
            <person name="Tsai I.J."/>
        </authorList>
    </citation>
    <scope>NUCLEOTIDE SEQUENCE</scope>
    <source>
        <strain evidence="6">CCC161011</strain>
    </source>
</reference>
<evidence type="ECO:0000313" key="7">
    <source>
        <dbReference type="Proteomes" id="UP000620124"/>
    </source>
</evidence>
<feature type="transmembrane region" description="Helical" evidence="5">
    <location>
        <begin position="239"/>
        <end position="260"/>
    </location>
</feature>
<dbReference type="EMBL" id="JACAZI010000004">
    <property type="protein sequence ID" value="KAF7362912.1"/>
    <property type="molecule type" value="Genomic_DNA"/>
</dbReference>
<dbReference type="Pfam" id="PF05653">
    <property type="entry name" value="Mg_trans_NIPA"/>
    <property type="match status" value="1"/>
</dbReference>
<dbReference type="PANTHER" id="PTHR12570">
    <property type="match status" value="1"/>
</dbReference>
<feature type="transmembrane region" description="Helical" evidence="5">
    <location>
        <begin position="103"/>
        <end position="123"/>
    </location>
</feature>
<evidence type="ECO:0000256" key="5">
    <source>
        <dbReference type="SAM" id="Phobius"/>
    </source>
</evidence>
<evidence type="ECO:0000256" key="4">
    <source>
        <dbReference type="ARBA" id="ARBA00023136"/>
    </source>
</evidence>
<evidence type="ECO:0008006" key="8">
    <source>
        <dbReference type="Google" id="ProtNLM"/>
    </source>
</evidence>
<protein>
    <recommendedName>
        <fullName evidence="8">DUF803-domain-containing protein</fullName>
    </recommendedName>
</protein>
<keyword evidence="4 5" id="KW-0472">Membrane</keyword>
<feature type="transmembrane region" description="Helical" evidence="5">
    <location>
        <begin position="75"/>
        <end position="96"/>
    </location>
</feature>
<organism evidence="6 7">
    <name type="scientific">Mycena venus</name>
    <dbReference type="NCBI Taxonomy" id="2733690"/>
    <lineage>
        <taxon>Eukaryota</taxon>
        <taxon>Fungi</taxon>
        <taxon>Dikarya</taxon>
        <taxon>Basidiomycota</taxon>
        <taxon>Agaricomycotina</taxon>
        <taxon>Agaricomycetes</taxon>
        <taxon>Agaricomycetidae</taxon>
        <taxon>Agaricales</taxon>
        <taxon>Marasmiineae</taxon>
        <taxon>Mycenaceae</taxon>
        <taxon>Mycena</taxon>
    </lineage>
</organism>
<feature type="transmembrane region" description="Helical" evidence="5">
    <location>
        <begin position="205"/>
        <end position="227"/>
    </location>
</feature>
<dbReference type="Proteomes" id="UP000620124">
    <property type="component" value="Unassembled WGS sequence"/>
</dbReference>
<dbReference type="GO" id="GO:0016020">
    <property type="term" value="C:membrane"/>
    <property type="evidence" value="ECO:0007669"/>
    <property type="project" value="UniProtKB-SubCell"/>
</dbReference>
<comment type="subcellular location">
    <subcellularLocation>
        <location evidence="1">Membrane</location>
        <topology evidence="1">Multi-pass membrane protein</topology>
    </subcellularLocation>
</comment>
<dbReference type="OrthoDB" id="6428174at2759"/>